<sequence>MTIPEAGIFLDLASAKPVDLGIDSIAPGNVAEAKAVLARLILESLRDADAKNSLAPLVTGAEENTYTRFLASRVKHLCSMVSARDWDKAAQAAAGCAGCGMGLTPSSDDLLSGYFLTLHLLFRAGNQPEASAHIHTMAQAAAAKTNRISGTFLLQSGNSLANAALYDLFESTFSAFNDSQARSAIRRVRAIGSTSGADMLTGVVLALGQNMGESEP</sequence>
<reference evidence="1" key="1">
    <citation type="submission" date="2019-08" db="EMBL/GenBank/DDBJ databases">
        <authorList>
            <person name="Kucharzyk K."/>
            <person name="Murdoch R.W."/>
            <person name="Higgins S."/>
            <person name="Loffler F."/>
        </authorList>
    </citation>
    <scope>NUCLEOTIDE SEQUENCE</scope>
</reference>
<dbReference type="EMBL" id="VSSQ01003456">
    <property type="protein sequence ID" value="MPM20778.1"/>
    <property type="molecule type" value="Genomic_DNA"/>
</dbReference>
<accession>A0A644XYB6</accession>
<proteinExistence type="predicted"/>
<dbReference type="AlphaFoldDB" id="A0A644XYB6"/>
<evidence type="ECO:0008006" key="2">
    <source>
        <dbReference type="Google" id="ProtNLM"/>
    </source>
</evidence>
<organism evidence="1">
    <name type="scientific">bioreactor metagenome</name>
    <dbReference type="NCBI Taxonomy" id="1076179"/>
    <lineage>
        <taxon>unclassified sequences</taxon>
        <taxon>metagenomes</taxon>
        <taxon>ecological metagenomes</taxon>
    </lineage>
</organism>
<comment type="caution">
    <text evidence="1">The sequence shown here is derived from an EMBL/GenBank/DDBJ whole genome shotgun (WGS) entry which is preliminary data.</text>
</comment>
<dbReference type="Pfam" id="PF11392">
    <property type="entry name" value="AllH"/>
    <property type="match status" value="1"/>
</dbReference>
<protein>
    <recommendedName>
        <fullName evidence="2">DUF2877 domain-containing protein</fullName>
    </recommendedName>
</protein>
<name>A0A644XYB6_9ZZZZ</name>
<dbReference type="InterPro" id="IPR021530">
    <property type="entry name" value="AllH-like"/>
</dbReference>
<gene>
    <name evidence="1" type="ORF">SDC9_67214</name>
</gene>
<evidence type="ECO:0000313" key="1">
    <source>
        <dbReference type="EMBL" id="MPM20778.1"/>
    </source>
</evidence>